<comment type="caution">
    <text evidence="2">The sequence shown here is derived from an EMBL/GenBank/DDBJ whole genome shotgun (WGS) entry which is preliminary data.</text>
</comment>
<proteinExistence type="predicted"/>
<evidence type="ECO:0000256" key="1">
    <source>
        <dbReference type="SAM" id="Phobius"/>
    </source>
</evidence>
<dbReference type="RefSeq" id="WP_188658281.1">
    <property type="nucleotide sequence ID" value="NZ_BMIH01000002.1"/>
</dbReference>
<keyword evidence="1" id="KW-1133">Transmembrane helix</keyword>
<sequence>MEAAIVCMPVAATVALGLIRVGWDGRRSLALAGWALAIAAAVALAMLAGAWGLAIVATTAIVAALAILLRDAWRAPRGRAAPVRSAPSIALPRPTLRSVGRRLAVFLLVVPVAAAAAALLAFGLQATLVRGRAAEADTVALMMVAQPVLWALLATVQITRASAVRMIAPALACAALGLILWWPL</sequence>
<keyword evidence="3" id="KW-1185">Reference proteome</keyword>
<dbReference type="EMBL" id="BMIH01000002">
    <property type="protein sequence ID" value="GGB27811.1"/>
    <property type="molecule type" value="Genomic_DNA"/>
</dbReference>
<name>A0A916T4I3_9SPHN</name>
<evidence type="ECO:0000313" key="3">
    <source>
        <dbReference type="Proteomes" id="UP000623067"/>
    </source>
</evidence>
<feature type="transmembrane region" description="Helical" evidence="1">
    <location>
        <begin position="51"/>
        <end position="69"/>
    </location>
</feature>
<feature type="transmembrane region" description="Helical" evidence="1">
    <location>
        <begin position="28"/>
        <end position="45"/>
    </location>
</feature>
<feature type="transmembrane region" description="Helical" evidence="1">
    <location>
        <begin position="163"/>
        <end position="182"/>
    </location>
</feature>
<reference evidence="2" key="2">
    <citation type="submission" date="2020-09" db="EMBL/GenBank/DDBJ databases">
        <authorList>
            <person name="Sun Q."/>
            <person name="Zhou Y."/>
        </authorList>
    </citation>
    <scope>NUCLEOTIDE SEQUENCE</scope>
    <source>
        <strain evidence="2">CGMCC 1.15330</strain>
    </source>
</reference>
<gene>
    <name evidence="2" type="ORF">GCM10011380_16780</name>
</gene>
<feature type="transmembrane region" description="Helical" evidence="1">
    <location>
        <begin position="138"/>
        <end position="156"/>
    </location>
</feature>
<keyword evidence="1" id="KW-0812">Transmembrane</keyword>
<accession>A0A916T4I3</accession>
<feature type="transmembrane region" description="Helical" evidence="1">
    <location>
        <begin position="103"/>
        <end position="126"/>
    </location>
</feature>
<evidence type="ECO:0000313" key="2">
    <source>
        <dbReference type="EMBL" id="GGB27811.1"/>
    </source>
</evidence>
<protein>
    <submittedName>
        <fullName evidence="2">Uncharacterized protein</fullName>
    </submittedName>
</protein>
<organism evidence="2 3">
    <name type="scientific">Sphingomonas metalli</name>
    <dbReference type="NCBI Taxonomy" id="1779358"/>
    <lineage>
        <taxon>Bacteria</taxon>
        <taxon>Pseudomonadati</taxon>
        <taxon>Pseudomonadota</taxon>
        <taxon>Alphaproteobacteria</taxon>
        <taxon>Sphingomonadales</taxon>
        <taxon>Sphingomonadaceae</taxon>
        <taxon>Sphingomonas</taxon>
    </lineage>
</organism>
<keyword evidence="1" id="KW-0472">Membrane</keyword>
<dbReference type="AlphaFoldDB" id="A0A916T4I3"/>
<dbReference type="Proteomes" id="UP000623067">
    <property type="component" value="Unassembled WGS sequence"/>
</dbReference>
<reference evidence="2" key="1">
    <citation type="journal article" date="2014" name="Int. J. Syst. Evol. Microbiol.">
        <title>Complete genome sequence of Corynebacterium casei LMG S-19264T (=DSM 44701T), isolated from a smear-ripened cheese.</title>
        <authorList>
            <consortium name="US DOE Joint Genome Institute (JGI-PGF)"/>
            <person name="Walter F."/>
            <person name="Albersmeier A."/>
            <person name="Kalinowski J."/>
            <person name="Ruckert C."/>
        </authorList>
    </citation>
    <scope>NUCLEOTIDE SEQUENCE</scope>
    <source>
        <strain evidence="2">CGMCC 1.15330</strain>
    </source>
</reference>